<evidence type="ECO:0000256" key="2">
    <source>
        <dbReference type="SAM" id="Phobius"/>
    </source>
</evidence>
<dbReference type="InterPro" id="IPR004676">
    <property type="entry name" value="Cd-R_transporter"/>
</dbReference>
<feature type="transmembrane region" description="Helical" evidence="2">
    <location>
        <begin position="148"/>
        <end position="169"/>
    </location>
</feature>
<feature type="transmembrane region" description="Helical" evidence="2">
    <location>
        <begin position="77"/>
        <end position="95"/>
    </location>
</feature>
<gene>
    <name evidence="3" type="ORF">FBEOM_7737</name>
</gene>
<dbReference type="Proteomes" id="UP000730481">
    <property type="component" value="Unassembled WGS sequence"/>
</dbReference>
<keyword evidence="2" id="KW-0472">Membrane</keyword>
<keyword evidence="4" id="KW-1185">Reference proteome</keyword>
<proteinExistence type="predicted"/>
<evidence type="ECO:0000313" key="3">
    <source>
        <dbReference type="EMBL" id="KAF4338384.1"/>
    </source>
</evidence>
<feature type="compositionally biased region" description="Polar residues" evidence="1">
    <location>
        <begin position="297"/>
        <end position="311"/>
    </location>
</feature>
<evidence type="ECO:0000256" key="1">
    <source>
        <dbReference type="SAM" id="MobiDB-lite"/>
    </source>
</evidence>
<sequence>MGLDFGQAIGTACATFAVTNIDDIFVLVAFFAESTTSHSLTPVKIAIGQYVGFTVIVAVSMIGFGASLLIPAEPIGFLGLIPMLLGVWRILGVIFTKGEDEDETLDEEVTTADGLRSVFKVASITVMNGADNISTYIPLFAEAKAGELAIYIVVYYIMLGIWCLAGWLIMKQKHILHMAQKYSRRLIPLLYVGLGIFIVINSECYPWAIEEIDDDIASRPGKIIMGIATAVLLAICISVMLWLKLRGKSTEGLVAAEPGENSEREEREPDVEQREGQARTQEGDGEAEGPVHKAGMQVNNVSIPREGSSSV</sequence>
<dbReference type="AlphaFoldDB" id="A0A9P5DXG1"/>
<dbReference type="EMBL" id="PVQB02000349">
    <property type="protein sequence ID" value="KAF4338384.1"/>
    <property type="molecule type" value="Genomic_DNA"/>
</dbReference>
<keyword evidence="2" id="KW-1133">Transmembrane helix</keyword>
<dbReference type="OrthoDB" id="3791566at2759"/>
<name>A0A9P5DXG1_9HYPO</name>
<feature type="transmembrane region" description="Helical" evidence="2">
    <location>
        <begin position="189"/>
        <end position="208"/>
    </location>
</feature>
<feature type="region of interest" description="Disordered" evidence="1">
    <location>
        <begin position="254"/>
        <end position="311"/>
    </location>
</feature>
<comment type="caution">
    <text evidence="3">The sequence shown here is derived from an EMBL/GenBank/DDBJ whole genome shotgun (WGS) entry which is preliminary data.</text>
</comment>
<organism evidence="3 4">
    <name type="scientific">Fusarium beomiforme</name>
    <dbReference type="NCBI Taxonomy" id="44412"/>
    <lineage>
        <taxon>Eukaryota</taxon>
        <taxon>Fungi</taxon>
        <taxon>Dikarya</taxon>
        <taxon>Ascomycota</taxon>
        <taxon>Pezizomycotina</taxon>
        <taxon>Sordariomycetes</taxon>
        <taxon>Hypocreomycetidae</taxon>
        <taxon>Hypocreales</taxon>
        <taxon>Nectriaceae</taxon>
        <taxon>Fusarium</taxon>
        <taxon>Fusarium burgessii species complex</taxon>
    </lineage>
</organism>
<dbReference type="Pfam" id="PF03596">
    <property type="entry name" value="Cad"/>
    <property type="match status" value="1"/>
</dbReference>
<keyword evidence="2" id="KW-0812">Transmembrane</keyword>
<accession>A0A9P5DXG1</accession>
<evidence type="ECO:0000313" key="4">
    <source>
        <dbReference type="Proteomes" id="UP000730481"/>
    </source>
</evidence>
<feature type="compositionally biased region" description="Basic and acidic residues" evidence="1">
    <location>
        <begin position="261"/>
        <end position="277"/>
    </location>
</feature>
<reference evidence="3" key="2">
    <citation type="submission" date="2020-02" db="EMBL/GenBank/DDBJ databases">
        <title>Identification and distribution of gene clusters putatively required for synthesis of sphingolipid metabolism inhibitors in phylogenetically diverse species of the filamentous fungus Fusarium.</title>
        <authorList>
            <person name="Kim H.-S."/>
            <person name="Busman M."/>
            <person name="Brown D.W."/>
            <person name="Divon H."/>
            <person name="Uhlig S."/>
            <person name="Proctor R.H."/>
        </authorList>
    </citation>
    <scope>NUCLEOTIDE SEQUENCE</scope>
    <source>
        <strain evidence="3">NRRL 25174</strain>
    </source>
</reference>
<evidence type="ECO:0008006" key="5">
    <source>
        <dbReference type="Google" id="ProtNLM"/>
    </source>
</evidence>
<reference evidence="3" key="1">
    <citation type="journal article" date="2017" name="Mycologia">
        <title>Fusarium algeriense, sp. nov., a novel toxigenic crown rot pathogen of durum wheat from Algeria is nested in the Fusarium burgessii species complex.</title>
        <authorList>
            <person name="Laraba I."/>
            <person name="Keddad A."/>
            <person name="Boureghda H."/>
            <person name="Abdallah N."/>
            <person name="Vaughan M.M."/>
            <person name="Proctor R.H."/>
            <person name="Busman M."/>
            <person name="O'Donnell K."/>
        </authorList>
    </citation>
    <scope>NUCLEOTIDE SEQUENCE</scope>
    <source>
        <strain evidence="3">NRRL 25174</strain>
    </source>
</reference>
<feature type="transmembrane region" description="Helical" evidence="2">
    <location>
        <begin position="223"/>
        <end position="243"/>
    </location>
</feature>
<feature type="transmembrane region" description="Helical" evidence="2">
    <location>
        <begin position="47"/>
        <end position="70"/>
    </location>
</feature>
<protein>
    <recommendedName>
        <fullName evidence="5">Cadmium resistance transporter</fullName>
    </recommendedName>
</protein>